<dbReference type="InterPro" id="IPR023210">
    <property type="entry name" value="NADP_OxRdtase_dom"/>
</dbReference>
<accession>A0AA35TUE8</accession>
<evidence type="ECO:0000259" key="1">
    <source>
        <dbReference type="Pfam" id="PF00248"/>
    </source>
</evidence>
<dbReference type="Proteomes" id="UP001174909">
    <property type="component" value="Unassembled WGS sequence"/>
</dbReference>
<dbReference type="EMBL" id="CASHTH010004081">
    <property type="protein sequence ID" value="CAI8053257.1"/>
    <property type="molecule type" value="Genomic_DNA"/>
</dbReference>
<dbReference type="SUPFAM" id="SSF51430">
    <property type="entry name" value="NAD(P)-linked oxidoreductase"/>
    <property type="match status" value="1"/>
</dbReference>
<dbReference type="PROSITE" id="PS00062">
    <property type="entry name" value="ALDOKETO_REDUCTASE_2"/>
    <property type="match status" value="1"/>
</dbReference>
<feature type="domain" description="NADP-dependent oxidoreductase" evidence="1">
    <location>
        <begin position="29"/>
        <end position="171"/>
    </location>
</feature>
<dbReference type="Gene3D" id="3.20.20.100">
    <property type="entry name" value="NADP-dependent oxidoreductase domain"/>
    <property type="match status" value="1"/>
</dbReference>
<sequence length="172" mass="19471">MRLRLESLCRSVSRRVCARERTSLLLLNSGQVANMEKQYVLLSLQKSLKKLQLDYLDLFLVYSPFAFSHTVTDLKNIAEDDKLGYDECRVAGVWEVKTVAVAVCCSYYANSDLFIQGMEEAVSEGLTRAIGVSNFTIRNTEALLKTAKIVPAVNQVVCHPLFQQNKLREYIL</sequence>
<evidence type="ECO:0000313" key="2">
    <source>
        <dbReference type="EMBL" id="CAI8053257.1"/>
    </source>
</evidence>
<protein>
    <submittedName>
        <fullName evidence="2">NAD(P)H-dependent 6'-deoxychalcone synthase</fullName>
    </submittedName>
</protein>
<proteinExistence type="predicted"/>
<dbReference type="InterPro" id="IPR020471">
    <property type="entry name" value="AKR"/>
</dbReference>
<dbReference type="AlphaFoldDB" id="A0AA35TUE8"/>
<name>A0AA35TUE8_GEOBA</name>
<dbReference type="GO" id="GO:0016491">
    <property type="term" value="F:oxidoreductase activity"/>
    <property type="evidence" value="ECO:0007669"/>
    <property type="project" value="InterPro"/>
</dbReference>
<evidence type="ECO:0000313" key="3">
    <source>
        <dbReference type="Proteomes" id="UP001174909"/>
    </source>
</evidence>
<comment type="caution">
    <text evidence="2">The sequence shown here is derived from an EMBL/GenBank/DDBJ whole genome shotgun (WGS) entry which is preliminary data.</text>
</comment>
<organism evidence="2 3">
    <name type="scientific">Geodia barretti</name>
    <name type="common">Barrett's horny sponge</name>
    <dbReference type="NCBI Taxonomy" id="519541"/>
    <lineage>
        <taxon>Eukaryota</taxon>
        <taxon>Metazoa</taxon>
        <taxon>Porifera</taxon>
        <taxon>Demospongiae</taxon>
        <taxon>Heteroscleromorpha</taxon>
        <taxon>Tetractinellida</taxon>
        <taxon>Astrophorina</taxon>
        <taxon>Geodiidae</taxon>
        <taxon>Geodia</taxon>
    </lineage>
</organism>
<dbReference type="Pfam" id="PF00248">
    <property type="entry name" value="Aldo_ket_red"/>
    <property type="match status" value="1"/>
</dbReference>
<dbReference type="InterPro" id="IPR036812">
    <property type="entry name" value="NAD(P)_OxRdtase_dom_sf"/>
</dbReference>
<dbReference type="InterPro" id="IPR018170">
    <property type="entry name" value="Aldo/ket_reductase_CS"/>
</dbReference>
<dbReference type="PANTHER" id="PTHR11732">
    <property type="entry name" value="ALDO/KETO REDUCTASE"/>
    <property type="match status" value="1"/>
</dbReference>
<gene>
    <name evidence="2" type="ORF">GBAR_LOCUS29127</name>
</gene>
<keyword evidence="3" id="KW-1185">Reference proteome</keyword>
<reference evidence="2" key="1">
    <citation type="submission" date="2023-03" db="EMBL/GenBank/DDBJ databases">
        <authorList>
            <person name="Steffen K."/>
            <person name="Cardenas P."/>
        </authorList>
    </citation>
    <scope>NUCLEOTIDE SEQUENCE</scope>
</reference>